<dbReference type="Pfam" id="PF04539">
    <property type="entry name" value="Sigma70_r3"/>
    <property type="match status" value="1"/>
</dbReference>
<dbReference type="CDD" id="cd06171">
    <property type="entry name" value="Sigma70_r4"/>
    <property type="match status" value="1"/>
</dbReference>
<dbReference type="GO" id="GO:0016987">
    <property type="term" value="F:sigma factor activity"/>
    <property type="evidence" value="ECO:0007669"/>
    <property type="project" value="UniProtKB-KW"/>
</dbReference>
<dbReference type="Proteomes" id="UP000295560">
    <property type="component" value="Unassembled WGS sequence"/>
</dbReference>
<organism evidence="8 9">
    <name type="scientific">Pseudonocardia endophytica</name>
    <dbReference type="NCBI Taxonomy" id="401976"/>
    <lineage>
        <taxon>Bacteria</taxon>
        <taxon>Bacillati</taxon>
        <taxon>Actinomycetota</taxon>
        <taxon>Actinomycetes</taxon>
        <taxon>Pseudonocardiales</taxon>
        <taxon>Pseudonocardiaceae</taxon>
        <taxon>Pseudonocardia</taxon>
    </lineage>
</organism>
<evidence type="ECO:0000313" key="8">
    <source>
        <dbReference type="EMBL" id="TCK21767.1"/>
    </source>
</evidence>
<dbReference type="Pfam" id="PF04542">
    <property type="entry name" value="Sigma70_r2"/>
    <property type="match status" value="1"/>
</dbReference>
<keyword evidence="1" id="KW-0805">Transcription regulation</keyword>
<evidence type="ECO:0000259" key="5">
    <source>
        <dbReference type="Pfam" id="PF04539"/>
    </source>
</evidence>
<feature type="domain" description="RNA polymerase sigma-70 region 3" evidence="5">
    <location>
        <begin position="133"/>
        <end position="188"/>
    </location>
</feature>
<accession>A0A4R1HHR0</accession>
<dbReference type="InterPro" id="IPR013325">
    <property type="entry name" value="RNA_pol_sigma_r2"/>
</dbReference>
<dbReference type="InterPro" id="IPR014284">
    <property type="entry name" value="RNA_pol_sigma-70_dom"/>
</dbReference>
<feature type="domain" description="RNA polymerase sigma-70 region 2" evidence="6">
    <location>
        <begin position="54"/>
        <end position="123"/>
    </location>
</feature>
<dbReference type="GO" id="GO:0006352">
    <property type="term" value="P:DNA-templated transcription initiation"/>
    <property type="evidence" value="ECO:0007669"/>
    <property type="project" value="InterPro"/>
</dbReference>
<evidence type="ECO:0000313" key="9">
    <source>
        <dbReference type="Proteomes" id="UP000295560"/>
    </source>
</evidence>
<sequence>MRDPVPLDPHDVPLLRMSVSRDGPGAYDDLLPALGAHAAANADDIGYRERRDELVTAFLPLVRNLARRYASDGNADDIEQVGIIGLIKAIDRYDPELSPRGPLSYLVPSVQGEMKRHLRDRTWSVKVPRGTKELAVAVDRASTALTNELGRSPRVSELATRLEVTVDDVVDALNALDSYQTRSLDVSDPVTGTSLGDRVGSEDDTLGVAEIRGDLRRAIAALPDRERTVLLLRFYGNQTQSEIGQRIGVSQMHVSRLVTTSLALLREHLDGPADLPDAAAG</sequence>
<evidence type="ECO:0000256" key="2">
    <source>
        <dbReference type="ARBA" id="ARBA00023082"/>
    </source>
</evidence>
<dbReference type="InterPro" id="IPR036388">
    <property type="entry name" value="WH-like_DNA-bd_sf"/>
</dbReference>
<dbReference type="SUPFAM" id="SSF88659">
    <property type="entry name" value="Sigma3 and sigma4 domains of RNA polymerase sigma factors"/>
    <property type="match status" value="2"/>
</dbReference>
<evidence type="ECO:0000256" key="3">
    <source>
        <dbReference type="ARBA" id="ARBA00023125"/>
    </source>
</evidence>
<comment type="caution">
    <text evidence="8">The sequence shown here is derived from an EMBL/GenBank/DDBJ whole genome shotgun (WGS) entry which is preliminary data.</text>
</comment>
<proteinExistence type="predicted"/>
<dbReference type="OrthoDB" id="9804285at2"/>
<keyword evidence="2" id="KW-0731">Sigma factor</keyword>
<protein>
    <submittedName>
        <fullName evidence="8">RNA polymerase sigma-37 (RpsB/SigB) subunit</fullName>
    </submittedName>
</protein>
<dbReference type="AlphaFoldDB" id="A0A4R1HHR0"/>
<keyword evidence="9" id="KW-1185">Reference proteome</keyword>
<dbReference type="InterPro" id="IPR007630">
    <property type="entry name" value="RNA_pol_sigma70_r4"/>
</dbReference>
<dbReference type="Pfam" id="PF04545">
    <property type="entry name" value="Sigma70_r4"/>
    <property type="match status" value="1"/>
</dbReference>
<evidence type="ECO:0000256" key="4">
    <source>
        <dbReference type="ARBA" id="ARBA00023163"/>
    </source>
</evidence>
<evidence type="ECO:0000256" key="1">
    <source>
        <dbReference type="ARBA" id="ARBA00023015"/>
    </source>
</evidence>
<evidence type="ECO:0000259" key="7">
    <source>
        <dbReference type="Pfam" id="PF04545"/>
    </source>
</evidence>
<dbReference type="PANTHER" id="PTHR30385:SF4">
    <property type="entry name" value="RNA POLYMERASE SIGMA-E FACTOR"/>
    <property type="match status" value="1"/>
</dbReference>
<dbReference type="NCBIfam" id="TIGR02937">
    <property type="entry name" value="sigma70-ECF"/>
    <property type="match status" value="1"/>
</dbReference>
<reference evidence="8 9" key="1">
    <citation type="submission" date="2019-03" db="EMBL/GenBank/DDBJ databases">
        <title>Sequencing the genomes of 1000 actinobacteria strains.</title>
        <authorList>
            <person name="Klenk H.-P."/>
        </authorList>
    </citation>
    <scope>NUCLEOTIDE SEQUENCE [LARGE SCALE GENOMIC DNA]</scope>
    <source>
        <strain evidence="8 9">DSM 44969</strain>
    </source>
</reference>
<evidence type="ECO:0000259" key="6">
    <source>
        <dbReference type="Pfam" id="PF04542"/>
    </source>
</evidence>
<dbReference type="Gene3D" id="1.10.10.10">
    <property type="entry name" value="Winged helix-like DNA-binding domain superfamily/Winged helix DNA-binding domain"/>
    <property type="match status" value="2"/>
</dbReference>
<dbReference type="InterPro" id="IPR007624">
    <property type="entry name" value="RNA_pol_sigma70_r3"/>
</dbReference>
<dbReference type="SUPFAM" id="SSF88946">
    <property type="entry name" value="Sigma2 domain of RNA polymerase sigma factors"/>
    <property type="match status" value="1"/>
</dbReference>
<dbReference type="InterPro" id="IPR013324">
    <property type="entry name" value="RNA_pol_sigma_r3/r4-like"/>
</dbReference>
<dbReference type="InterPro" id="IPR007627">
    <property type="entry name" value="RNA_pol_sigma70_r2"/>
</dbReference>
<dbReference type="GO" id="GO:0003677">
    <property type="term" value="F:DNA binding"/>
    <property type="evidence" value="ECO:0007669"/>
    <property type="project" value="UniProtKB-KW"/>
</dbReference>
<dbReference type="EMBL" id="SMFZ01000002">
    <property type="protein sequence ID" value="TCK21767.1"/>
    <property type="molecule type" value="Genomic_DNA"/>
</dbReference>
<gene>
    <name evidence="8" type="ORF">EV378_5758</name>
</gene>
<dbReference type="PRINTS" id="PR00046">
    <property type="entry name" value="SIGMA70FCT"/>
</dbReference>
<feature type="domain" description="RNA polymerase sigma-70 region 4" evidence="7">
    <location>
        <begin position="218"/>
        <end position="267"/>
    </location>
</feature>
<dbReference type="PANTHER" id="PTHR30385">
    <property type="entry name" value="SIGMA FACTOR F FLAGELLAR"/>
    <property type="match status" value="1"/>
</dbReference>
<dbReference type="NCBIfam" id="TIGR02980">
    <property type="entry name" value="SigBFG"/>
    <property type="match status" value="1"/>
</dbReference>
<dbReference type="InterPro" id="IPR014322">
    <property type="entry name" value="RNA_pol_sigma-B/F/G"/>
</dbReference>
<keyword evidence="3" id="KW-0238">DNA-binding</keyword>
<keyword evidence="4" id="KW-0804">Transcription</keyword>
<name>A0A4R1HHR0_PSEEN</name>
<dbReference type="InterPro" id="IPR000943">
    <property type="entry name" value="RNA_pol_sigma70"/>
</dbReference>
<dbReference type="Gene3D" id="1.10.1740.10">
    <property type="match status" value="1"/>
</dbReference>